<accession>C0B6G0</accession>
<gene>
    <name evidence="2" type="ORF">COPCOM_00731</name>
</gene>
<evidence type="ECO:0000313" key="3">
    <source>
        <dbReference type="Proteomes" id="UP000003793"/>
    </source>
</evidence>
<feature type="domain" description="Abortive phage infection protein C-terminal" evidence="1">
    <location>
        <begin position="239"/>
        <end position="284"/>
    </location>
</feature>
<dbReference type="Pfam" id="PF10592">
    <property type="entry name" value="AIPR"/>
    <property type="match status" value="1"/>
</dbReference>
<evidence type="ECO:0000313" key="2">
    <source>
        <dbReference type="EMBL" id="EEG90880.1"/>
    </source>
</evidence>
<comment type="caution">
    <text evidence="2">The sequence shown here is derived from an EMBL/GenBank/DDBJ whole genome shotgun (WGS) entry which is preliminary data.</text>
</comment>
<dbReference type="InterPro" id="IPR018891">
    <property type="entry name" value="AIPR_C"/>
</dbReference>
<dbReference type="AlphaFoldDB" id="C0B6G0"/>
<protein>
    <recommendedName>
        <fullName evidence="1">Abortive phage infection protein C-terminal domain-containing protein</fullName>
    </recommendedName>
</protein>
<dbReference type="Proteomes" id="UP000003793">
    <property type="component" value="Unassembled WGS sequence"/>
</dbReference>
<dbReference type="HOGENOM" id="CLU_939125_0_0_9"/>
<reference evidence="2 3" key="2">
    <citation type="submission" date="2009-03" db="EMBL/GenBank/DDBJ databases">
        <title>Draft genome sequence of Coprococcus comes (ATCC 27758).</title>
        <authorList>
            <person name="Sudarsanam P."/>
            <person name="Ley R."/>
            <person name="Guruge J."/>
            <person name="Turnbaugh P.J."/>
            <person name="Mahowald M."/>
            <person name="Liep D."/>
            <person name="Gordon J."/>
        </authorList>
    </citation>
    <scope>NUCLEOTIDE SEQUENCE [LARGE SCALE GENOMIC DNA]</scope>
    <source>
        <strain evidence="2 3">ATCC 27758</strain>
    </source>
</reference>
<proteinExistence type="predicted"/>
<name>C0B6G0_9FIRM</name>
<reference evidence="2 3" key="1">
    <citation type="submission" date="2009-02" db="EMBL/GenBank/DDBJ databases">
        <authorList>
            <person name="Fulton L."/>
            <person name="Clifton S."/>
            <person name="Fulton B."/>
            <person name="Xu J."/>
            <person name="Minx P."/>
            <person name="Pepin K.H."/>
            <person name="Johnson M."/>
            <person name="Bhonagiri V."/>
            <person name="Nash W.E."/>
            <person name="Mardis E.R."/>
            <person name="Wilson R.K."/>
        </authorList>
    </citation>
    <scope>NUCLEOTIDE SEQUENCE [LARGE SCALE GENOMIC DNA]</scope>
    <source>
        <strain evidence="2 3">ATCC 27758</strain>
    </source>
</reference>
<dbReference type="EMBL" id="ABVR01000036">
    <property type="protein sequence ID" value="EEG90880.1"/>
    <property type="molecule type" value="Genomic_DNA"/>
</dbReference>
<sequence>MSTTEAYVYLQEKIAAMKRDYPLLRDKTDEYVFTALCVRANYYKNPALDFTEQTISEVIVDGQYDGGVDALLLDPNSEADNLILVQSKYYKTITYDNVRDAIQKIILFYKDMEQGEYQNVNATVQRRFLSLNAEIGDESKIRFVFYTSAKKNRIRTDRIEKIVKEQFQDNDKFEVSLLYVDDIIEEIKELESRRPSVEGGIIKIDAANNALEYGEDAVIVNVSAFSIKELYALHSTNLLSRNLRYYIKKRDIDKSINDTIEHDPDQFWFRNNGITIVCDDFRVDGKIVHLKDFFLL</sequence>
<organism evidence="2 3">
    <name type="scientific">Coprococcus comes ATCC 27758</name>
    <dbReference type="NCBI Taxonomy" id="470146"/>
    <lineage>
        <taxon>Bacteria</taxon>
        <taxon>Bacillati</taxon>
        <taxon>Bacillota</taxon>
        <taxon>Clostridia</taxon>
        <taxon>Lachnospirales</taxon>
        <taxon>Lachnospiraceae</taxon>
        <taxon>Coprococcus</taxon>
    </lineage>
</organism>
<evidence type="ECO:0000259" key="1">
    <source>
        <dbReference type="Pfam" id="PF10592"/>
    </source>
</evidence>